<dbReference type="EMBL" id="AFWV01000023">
    <property type="protein sequence ID" value="EGV16085.1"/>
    <property type="molecule type" value="Genomic_DNA"/>
</dbReference>
<dbReference type="GO" id="GO:0000725">
    <property type="term" value="P:recombinational repair"/>
    <property type="evidence" value="ECO:0007669"/>
    <property type="project" value="TreeGrafter"/>
</dbReference>
<dbReference type="Pfam" id="PF13361">
    <property type="entry name" value="UvrD_C"/>
    <property type="match status" value="1"/>
</dbReference>
<evidence type="ECO:0000256" key="4">
    <source>
        <dbReference type="ARBA" id="ARBA00022840"/>
    </source>
</evidence>
<dbReference type="PANTHER" id="PTHR11070:SF2">
    <property type="entry name" value="ATP-DEPENDENT DNA HELICASE SRS2"/>
    <property type="match status" value="1"/>
</dbReference>
<keyword evidence="2" id="KW-0378">Hydrolase</keyword>
<dbReference type="PANTHER" id="PTHR11070">
    <property type="entry name" value="UVRD / RECB / PCRA DNA HELICASE FAMILY MEMBER"/>
    <property type="match status" value="1"/>
</dbReference>
<dbReference type="InterPro" id="IPR027417">
    <property type="entry name" value="P-loop_NTPase"/>
</dbReference>
<protein>
    <recommendedName>
        <fullName evidence="5">DNA 3'-5' helicase II</fullName>
    </recommendedName>
</protein>
<evidence type="ECO:0000259" key="6">
    <source>
        <dbReference type="Pfam" id="PF13361"/>
    </source>
</evidence>
<accession>F9UI80</accession>
<keyword evidence="3" id="KW-0347">Helicase</keyword>
<dbReference type="STRING" id="768671.ThimaDRAFT_4633"/>
<dbReference type="InterPro" id="IPR000212">
    <property type="entry name" value="DNA_helicase_UvrD/REP"/>
</dbReference>
<evidence type="ECO:0000313" key="8">
    <source>
        <dbReference type="Proteomes" id="UP000005459"/>
    </source>
</evidence>
<keyword evidence="4" id="KW-0067">ATP-binding</keyword>
<dbReference type="PATRIC" id="fig|768671.3.peg.4876"/>
<dbReference type="eggNOG" id="COG0210">
    <property type="taxonomic scope" value="Bacteria"/>
</dbReference>
<organism evidence="7 8">
    <name type="scientific">Thiocapsa marina 5811</name>
    <dbReference type="NCBI Taxonomy" id="768671"/>
    <lineage>
        <taxon>Bacteria</taxon>
        <taxon>Pseudomonadati</taxon>
        <taxon>Pseudomonadota</taxon>
        <taxon>Gammaproteobacteria</taxon>
        <taxon>Chromatiales</taxon>
        <taxon>Chromatiaceae</taxon>
        <taxon>Thiocapsa</taxon>
    </lineage>
</organism>
<evidence type="ECO:0000256" key="5">
    <source>
        <dbReference type="ARBA" id="ARBA00034923"/>
    </source>
</evidence>
<dbReference type="Proteomes" id="UP000005459">
    <property type="component" value="Unassembled WGS sequence"/>
</dbReference>
<dbReference type="eggNOG" id="COG0457">
    <property type="taxonomic scope" value="Bacteria"/>
</dbReference>
<evidence type="ECO:0000313" key="7">
    <source>
        <dbReference type="EMBL" id="EGV16085.1"/>
    </source>
</evidence>
<evidence type="ECO:0000256" key="3">
    <source>
        <dbReference type="ARBA" id="ARBA00022806"/>
    </source>
</evidence>
<reference evidence="7 8" key="1">
    <citation type="submission" date="2011-06" db="EMBL/GenBank/DDBJ databases">
        <title>The draft genome of Thiocapsa marina 5811.</title>
        <authorList>
            <consortium name="US DOE Joint Genome Institute (JGI-PGF)"/>
            <person name="Lucas S."/>
            <person name="Han J."/>
            <person name="Cheng J.-F."/>
            <person name="Goodwin L."/>
            <person name="Pitluck S."/>
            <person name="Peters L."/>
            <person name="Land M.L."/>
            <person name="Hauser L."/>
            <person name="Vogl K."/>
            <person name="Liu Z."/>
            <person name="Imhoff J."/>
            <person name="Thiel V."/>
            <person name="Frigaard N.-U."/>
            <person name="Bryant D."/>
            <person name="Woyke T.J."/>
        </authorList>
    </citation>
    <scope>NUCLEOTIDE SEQUENCE [LARGE SCALE GENOMIC DNA]</scope>
    <source>
        <strain evidence="7 8">5811</strain>
    </source>
</reference>
<keyword evidence="1" id="KW-0547">Nucleotide-binding</keyword>
<keyword evidence="8" id="KW-1185">Reference proteome</keyword>
<dbReference type="Gene3D" id="3.40.50.300">
    <property type="entry name" value="P-loop containing nucleotide triphosphate hydrolases"/>
    <property type="match status" value="2"/>
</dbReference>
<sequence>MATFYVYITDQCKDDAARHSVTKDIERLAEKIEEEQSDRGLDHYPPPYRKKVMGRPGRLVIEEHRVEDDTVLCFARYFTRGSSEYEAFYNNTESYYERNNVPHAEIDVFLKERKKTPIKKKPPLTEADLAYLQSSKAHHYTDDGAFLESYDWFDRISKGWAKDYLSRYYDLICQIENSLPSGIDKIVHEKNSDIQILFRCYPEHKRVFLVAPIDCRNEGDEQELREKYSDLLTGSSTEMEVLVRRSRRAYPTIITYDENIWILVEKSVEANLALSPEEESILESLMYPTNDGAKYPLFINGRPGSGKSTILQYLFADHLARFIELNQGAKANQAPLYLTYSTPLLEQARAAVDNILTCGARNIEDGNVLTTSAELEEILQTCFRNFREFLRSLLPPDIKEEFAHASYIDFGRFRKLWDEKRSKHPVKEVRSIGAELGWHAVRTFIKGMQHESGSVIDPDYYQIELARDVKSISDQTFERIYEHVWETWYEPLCREHGYWDDQDLARAVLTHAGDKLSHYPAVFCDEAQDFTTIELELIQQLSIYSEREVPSYLVKHVPFAFAGDPFQTLNPTGFNWNAMQSSFHDNIVQQLDPNGAAKLEFNFQELAFNYRSSEHIVKLANLVQLLRAVLLRLKGLRPQKSWTLKATVSPVWFRRDDVSCQATLREQEELVIIVPCQENGEFEYVENDRFLKSMAVQNGEITRNILSPARAKGLEYDRVLLYGFGDDAVQRLPSLLDHIDNPNKDAPAIERRLAWEYFLNQFYVAITRARKRLFVVDSGDALGRFWAFTEANNQKELLDLYDHSDDWSSEELGGLMKGDSLSWSDDRDDPLVLARQWQEQGRAQRDPYLLLLAKGNFERAGRPEEARLCEAEQYEFEGEFDKAAKLYTTLKQSDNACRCYWANKDTTSVMRMVEEFAEVAADPRFIAASAINRDRNTARQIDTVLTALQQVTPTPFPDMPGEIDAWRWFFTRIASKTGDAIEASDREKEVWRPYIDRLINTITRFELPLSTYPEIAKLLFLTGDRESALNYWNTHCLDQKPDPERDKWLVRARAETEPYPANIRSFHELGDHNAAIDQWVGTGRAIDNDTPVKLLLDCAISIGDIAAIRALFPANNDLAQVSAALSRIDEKAIRSLVGALPVAISHSLESHGDWGQLIAFVSNQSTPDRNLNSMIKESGIEWPAGVLEASAVRAMARSERLVRAVSKVQKEVSSFLKQHLVIDKDAVRDKQGSVKSILKLVDIAEAGAAFERAFRLTYALEFYEQFFVKSFLAYRVLQPTADQAEFAKRRWILCKRRLARMQEGSGKEKHDAEARELEREWNISVDQEPEYPALAPISELEVLVVGTPSDTNSITSDNEKQIAIVSPIESKASDKQQISATTTLKLGNHELAAKVLTRKKRIILTDVETEDQVTCGPTIVASDDLKIGSVKDTERSHTWQVTDWGIQCEIETMDDRSVIRFCFSDGDPILGFEFISEWK</sequence>
<dbReference type="SUPFAM" id="SSF52540">
    <property type="entry name" value="P-loop containing nucleoside triphosphate hydrolases"/>
    <property type="match status" value="1"/>
</dbReference>
<dbReference type="GO" id="GO:0003677">
    <property type="term" value="F:DNA binding"/>
    <property type="evidence" value="ECO:0007669"/>
    <property type="project" value="InterPro"/>
</dbReference>
<dbReference type="GO" id="GO:0016787">
    <property type="term" value="F:hydrolase activity"/>
    <property type="evidence" value="ECO:0007669"/>
    <property type="project" value="UniProtKB-KW"/>
</dbReference>
<name>F9UI80_9GAMM</name>
<proteinExistence type="predicted"/>
<evidence type="ECO:0000256" key="2">
    <source>
        <dbReference type="ARBA" id="ARBA00022801"/>
    </source>
</evidence>
<dbReference type="InterPro" id="IPR014017">
    <property type="entry name" value="DNA_helicase_UvrD-like_C"/>
</dbReference>
<dbReference type="GO" id="GO:0005524">
    <property type="term" value="F:ATP binding"/>
    <property type="evidence" value="ECO:0007669"/>
    <property type="project" value="UniProtKB-KW"/>
</dbReference>
<gene>
    <name evidence="7" type="ORF">ThimaDRAFT_4633</name>
</gene>
<dbReference type="GO" id="GO:0043138">
    <property type="term" value="F:3'-5' DNA helicase activity"/>
    <property type="evidence" value="ECO:0007669"/>
    <property type="project" value="TreeGrafter"/>
</dbReference>
<feature type="domain" description="UvrD-like helicase C-terminal" evidence="6">
    <location>
        <begin position="710"/>
        <end position="775"/>
    </location>
</feature>
<evidence type="ECO:0000256" key="1">
    <source>
        <dbReference type="ARBA" id="ARBA00022741"/>
    </source>
</evidence>